<proteinExistence type="inferred from homology"/>
<keyword evidence="2" id="KW-0560">Oxidoreductase</keyword>
<comment type="similarity">
    <text evidence="1 2">Belongs to the iron/ascorbate-dependent oxidoreductase family.</text>
</comment>
<dbReference type="KEGG" id="tmn:UCRPA7_2541"/>
<dbReference type="Pfam" id="PF03171">
    <property type="entry name" value="2OG-FeII_Oxy"/>
    <property type="match status" value="1"/>
</dbReference>
<feature type="domain" description="Fe2OG dioxygenase" evidence="3">
    <location>
        <begin position="204"/>
        <end position="305"/>
    </location>
</feature>
<dbReference type="Gene3D" id="2.60.120.330">
    <property type="entry name" value="B-lactam Antibiotic, Isopenicillin N Synthase, Chain"/>
    <property type="match status" value="1"/>
</dbReference>
<dbReference type="GO" id="GO:0016491">
    <property type="term" value="F:oxidoreductase activity"/>
    <property type="evidence" value="ECO:0007669"/>
    <property type="project" value="UniProtKB-KW"/>
</dbReference>
<evidence type="ECO:0000259" key="3">
    <source>
        <dbReference type="PROSITE" id="PS51471"/>
    </source>
</evidence>
<sequence length="350" mass="39585">MPHTVETPTTHTSFSGNARIVLSDKSRKADFNEIPIISLASPREEVVVQVFDACTRVGFFYIKDHDVPQDVIDKTFDAGKMFFALPIDQKNETHFRKNKLLRGYEGPGDTKADSASTHRPDLNESFNWGYEADLDPVKSLDSIGEAWGDNLMQGPNYWPSMPGFKERVSPYYAECLTLGRRLIRLFASALGAPENYFDEMFRRPGAMMRLIHYPPQQPDDVNVLGISPHQDIECFTILCQGEEAGLQILNGKGEWIEAPPIKGTFVVNIGDMMSRWSNDVFTSTLHRVINKTGRERYTIPFFFGPSYDAVIAPLPFKTCNSDGKGPRYEPVQAGEYVWKRLADQKVDDKN</sequence>
<evidence type="ECO:0000256" key="2">
    <source>
        <dbReference type="RuleBase" id="RU003682"/>
    </source>
</evidence>
<dbReference type="EMBL" id="KB932940">
    <property type="protein sequence ID" value="EOO01943.1"/>
    <property type="molecule type" value="Genomic_DNA"/>
</dbReference>
<organism evidence="4 5">
    <name type="scientific">Phaeoacremonium minimum (strain UCR-PA7)</name>
    <name type="common">Esca disease fungus</name>
    <name type="synonym">Togninia minima</name>
    <dbReference type="NCBI Taxonomy" id="1286976"/>
    <lineage>
        <taxon>Eukaryota</taxon>
        <taxon>Fungi</taxon>
        <taxon>Dikarya</taxon>
        <taxon>Ascomycota</taxon>
        <taxon>Pezizomycotina</taxon>
        <taxon>Sordariomycetes</taxon>
        <taxon>Sordariomycetidae</taxon>
        <taxon>Togniniales</taxon>
        <taxon>Togniniaceae</taxon>
        <taxon>Phaeoacremonium</taxon>
    </lineage>
</organism>
<dbReference type="SUPFAM" id="SSF51197">
    <property type="entry name" value="Clavaminate synthase-like"/>
    <property type="match status" value="1"/>
</dbReference>
<dbReference type="HOGENOM" id="CLU_010119_6_3_1"/>
<dbReference type="OrthoDB" id="288590at2759"/>
<evidence type="ECO:0000313" key="4">
    <source>
        <dbReference type="EMBL" id="EOO01943.1"/>
    </source>
</evidence>
<evidence type="ECO:0000256" key="1">
    <source>
        <dbReference type="ARBA" id="ARBA00008056"/>
    </source>
</evidence>
<reference evidence="5" key="1">
    <citation type="journal article" date="2013" name="Genome Announc.">
        <title>Draft genome sequence of the ascomycete Phaeoacremonium aleophilum strain UCR-PA7, a causal agent of the esca disease complex in grapevines.</title>
        <authorList>
            <person name="Blanco-Ulate B."/>
            <person name="Rolshausen P."/>
            <person name="Cantu D."/>
        </authorList>
    </citation>
    <scope>NUCLEOTIDE SEQUENCE [LARGE SCALE GENOMIC DNA]</scope>
    <source>
        <strain evidence="5">UCR-PA7</strain>
    </source>
</reference>
<dbReference type="PROSITE" id="PS51471">
    <property type="entry name" value="FE2OG_OXY"/>
    <property type="match status" value="1"/>
</dbReference>
<dbReference type="GO" id="GO:0044283">
    <property type="term" value="P:small molecule biosynthetic process"/>
    <property type="evidence" value="ECO:0007669"/>
    <property type="project" value="UniProtKB-ARBA"/>
</dbReference>
<dbReference type="GeneID" id="19322801"/>
<dbReference type="InterPro" id="IPR027443">
    <property type="entry name" value="IPNS-like_sf"/>
</dbReference>
<gene>
    <name evidence="4" type="ORF">UCRPA7_2541</name>
</gene>
<evidence type="ECO:0000313" key="5">
    <source>
        <dbReference type="Proteomes" id="UP000014074"/>
    </source>
</evidence>
<dbReference type="InterPro" id="IPR050231">
    <property type="entry name" value="Iron_ascorbate_oxido_reductase"/>
</dbReference>
<dbReference type="RefSeq" id="XP_007913300.1">
    <property type="nucleotide sequence ID" value="XM_007915109.1"/>
</dbReference>
<dbReference type="eggNOG" id="KOG0143">
    <property type="taxonomic scope" value="Eukaryota"/>
</dbReference>
<dbReference type="InterPro" id="IPR005123">
    <property type="entry name" value="Oxoglu/Fe-dep_dioxygenase_dom"/>
</dbReference>
<dbReference type="InterPro" id="IPR044861">
    <property type="entry name" value="IPNS-like_FE2OG_OXY"/>
</dbReference>
<protein>
    <submittedName>
        <fullName evidence="4">Putative clavaminate synthase-like protein</fullName>
    </submittedName>
</protein>
<keyword evidence="2" id="KW-0479">Metal-binding</keyword>
<dbReference type="GO" id="GO:0046872">
    <property type="term" value="F:metal ion binding"/>
    <property type="evidence" value="ECO:0007669"/>
    <property type="project" value="UniProtKB-KW"/>
</dbReference>
<dbReference type="PRINTS" id="PR00682">
    <property type="entry name" value="IPNSYNTHASE"/>
</dbReference>
<name>R8BRD5_PHAM7</name>
<dbReference type="InterPro" id="IPR026992">
    <property type="entry name" value="DIOX_N"/>
</dbReference>
<keyword evidence="5" id="KW-1185">Reference proteome</keyword>
<dbReference type="Pfam" id="PF14226">
    <property type="entry name" value="DIOX_N"/>
    <property type="match status" value="1"/>
</dbReference>
<dbReference type="Proteomes" id="UP000014074">
    <property type="component" value="Unassembled WGS sequence"/>
</dbReference>
<accession>R8BRD5</accession>
<keyword evidence="2" id="KW-0408">Iron</keyword>
<dbReference type="AlphaFoldDB" id="R8BRD5"/>
<dbReference type="PANTHER" id="PTHR47990">
    <property type="entry name" value="2-OXOGLUTARATE (2OG) AND FE(II)-DEPENDENT OXYGENASE SUPERFAMILY PROTEIN-RELATED"/>
    <property type="match status" value="1"/>
</dbReference>